<keyword evidence="3" id="KW-1185">Reference proteome</keyword>
<dbReference type="InterPro" id="IPR059050">
    <property type="entry name" value="Rv3660c_N"/>
</dbReference>
<dbReference type="SUPFAM" id="SSF52540">
    <property type="entry name" value="P-loop containing nucleoside triphosphate hydrolases"/>
    <property type="match status" value="1"/>
</dbReference>
<protein>
    <submittedName>
        <fullName evidence="2">Helicase</fullName>
    </submittedName>
</protein>
<dbReference type="InterPro" id="IPR022521">
    <property type="entry name" value="Rv3660c"/>
</dbReference>
<comment type="caution">
    <text evidence="2">The sequence shown here is derived from an EMBL/GenBank/DDBJ whole genome shotgun (WGS) entry which is preliminary data.</text>
</comment>
<dbReference type="GO" id="GO:0004386">
    <property type="term" value="F:helicase activity"/>
    <property type="evidence" value="ECO:0007669"/>
    <property type="project" value="UniProtKB-KW"/>
</dbReference>
<evidence type="ECO:0000313" key="3">
    <source>
        <dbReference type="Proteomes" id="UP000193577"/>
    </source>
</evidence>
<keyword evidence="2" id="KW-0067">ATP-binding</keyword>
<keyword evidence="2" id="KW-0347">Helicase</keyword>
<dbReference type="Gene3D" id="3.40.50.300">
    <property type="entry name" value="P-loop containing nucleotide triphosphate hydrolases"/>
    <property type="match status" value="1"/>
</dbReference>
<sequence>MLTAVVDPVLRNEIERIAAAVGVHVVHTEDIPGRREWSAAAAVIIDEPTVKLCAESAPVALPRRDHVLVVVAGSDVRPTTWEAAVTIGAHQVLTVPLDESVLASVLAEAAEPQGEDRGEGRVAAVIGGCGGAGASLFSAALTQTAPKAALIDLDPWSGGIDLLMADDMSDEMRWPDLNLQGGRLPWPTVRDALPTHCGAVVLSAGRHCHELNPGAVAAVLDAARRGGATVVCDLPRRLTEAVETALSAADLVAVLTRCDVRAAAATAAFLPVLTARNPNVGLVVRGPAPGGLQAAQIAELTAAPVLAALRAEPRLAARVELGRLRLRRNEGLAVAARRVLAVLDTATCGRAA</sequence>
<keyword evidence="2" id="KW-0378">Hydrolase</keyword>
<dbReference type="Pfam" id="PF26563">
    <property type="entry name" value="Rv3660c_N"/>
    <property type="match status" value="1"/>
</dbReference>
<proteinExistence type="predicted"/>
<dbReference type="InterPro" id="IPR027417">
    <property type="entry name" value="P-loop_NTPase"/>
</dbReference>
<evidence type="ECO:0000313" key="2">
    <source>
        <dbReference type="EMBL" id="OSC33711.1"/>
    </source>
</evidence>
<accession>A0AA91SRQ1</accession>
<reference evidence="2 3" key="1">
    <citation type="submission" date="2017-04" db="EMBL/GenBank/DDBJ databases">
        <title>The new phylogeny of genus Mycobacterium.</title>
        <authorList>
            <person name="Tortoli E."/>
            <person name="Trovato A."/>
            <person name="Cirillo D.M."/>
        </authorList>
    </citation>
    <scope>NUCLEOTIDE SEQUENCE [LARGE SCALE GENOMIC DNA]</scope>
    <source>
        <strain evidence="2 3">KCTC 19819</strain>
    </source>
</reference>
<name>A0AA91SRQ1_9MYCO</name>
<evidence type="ECO:0000259" key="1">
    <source>
        <dbReference type="Pfam" id="PF26563"/>
    </source>
</evidence>
<dbReference type="Proteomes" id="UP000193577">
    <property type="component" value="Unassembled WGS sequence"/>
</dbReference>
<gene>
    <name evidence="2" type="ORF">B8W67_09885</name>
</gene>
<organism evidence="2 3">
    <name type="scientific">Mycolicibacillus koreensis</name>
    <dbReference type="NCBI Taxonomy" id="1069220"/>
    <lineage>
        <taxon>Bacteria</taxon>
        <taxon>Bacillati</taxon>
        <taxon>Actinomycetota</taxon>
        <taxon>Actinomycetes</taxon>
        <taxon>Mycobacteriales</taxon>
        <taxon>Mycobacteriaceae</taxon>
        <taxon>Mycolicibacillus</taxon>
    </lineage>
</organism>
<dbReference type="AlphaFoldDB" id="A0AA91SRQ1"/>
<keyword evidence="2" id="KW-0547">Nucleotide-binding</keyword>
<dbReference type="NCBIfam" id="TIGR03815">
    <property type="entry name" value="CpaE_hom_Actino"/>
    <property type="match status" value="1"/>
</dbReference>
<feature type="domain" description="Rv3660c-like CheY-like N-terminal" evidence="1">
    <location>
        <begin position="5"/>
        <end position="114"/>
    </location>
</feature>
<dbReference type="EMBL" id="NCXO01000018">
    <property type="protein sequence ID" value="OSC33711.1"/>
    <property type="molecule type" value="Genomic_DNA"/>
</dbReference>